<organism evidence="8 9">
    <name type="scientific">Spirosoma fluviale</name>
    <dbReference type="NCBI Taxonomy" id="1597977"/>
    <lineage>
        <taxon>Bacteria</taxon>
        <taxon>Pseudomonadati</taxon>
        <taxon>Bacteroidota</taxon>
        <taxon>Cytophagia</taxon>
        <taxon>Cytophagales</taxon>
        <taxon>Cytophagaceae</taxon>
        <taxon>Spirosoma</taxon>
    </lineage>
</organism>
<comment type="similarity">
    <text evidence="2">Belongs to the SusD family.</text>
</comment>
<accession>A0A286FGW4</accession>
<sequence>MHTFHKKLLLSAFTVTGLIVLDGCNDSFLTRPPQGQYSPASLSNLKGIEGILVGAYGMLDGQGIGGQDAWNNEVQNWVFGGIPSDDAYKGTDAGDQPEQSFIERYDFQPTNNHIRNKWRGLYEGVARTNNVLDILPTVKDITDARRKQIEAEAKFLRGYFHFEARKIFRYAPYIDEKIYDISDPNSTKIPNDKEIWPNIEADFTAAAAALPETQSQPGRPTKFAALAHLAKTYMFQGFDISTGAANTAKLQQAKTVLDQIVTSGKYKLIDNFSQNFDSDTRNNAESIFEVQYAKSASDDGAATAGMGLAHPYASPWGCCGFYQPSQNLVNAYKTDANGLPLLDTFNDVDVKNDQGIPLEATYTPDAGRLDPRLDWTVGRRGILYKDFKIHNSDFIRDQTYAGPYSPKKHVASKKNTLLGVGWTNLTGNNFRLIRYAHVLLWLAECEVEIGSLERARALVNQVRARAANPNDWVKKAIQGSTRDAYTETNEPAANYVIKEYSAPWTDKVTARKAVRHETRLEFAMEGHRFFDLVRWGVAADVLTAYTATEGNKRTYLKGARFAKGKNEYFPIPQEAIDNSSIAGKPTLTQNPAYK</sequence>
<dbReference type="InterPro" id="IPR012944">
    <property type="entry name" value="SusD_RagB_dom"/>
</dbReference>
<dbReference type="Pfam" id="PF14322">
    <property type="entry name" value="SusD-like_3"/>
    <property type="match status" value="1"/>
</dbReference>
<dbReference type="RefSeq" id="WP_097125693.1">
    <property type="nucleotide sequence ID" value="NZ_OCNH01000001.1"/>
</dbReference>
<dbReference type="Pfam" id="PF07980">
    <property type="entry name" value="SusD_RagB"/>
    <property type="match status" value="1"/>
</dbReference>
<dbReference type="Gene3D" id="1.25.40.390">
    <property type="match status" value="1"/>
</dbReference>
<keyword evidence="3" id="KW-0732">Signal</keyword>
<keyword evidence="5" id="KW-0998">Cell outer membrane</keyword>
<reference evidence="9" key="1">
    <citation type="submission" date="2017-09" db="EMBL/GenBank/DDBJ databases">
        <authorList>
            <person name="Varghese N."/>
            <person name="Submissions S."/>
        </authorList>
    </citation>
    <scope>NUCLEOTIDE SEQUENCE [LARGE SCALE GENOMIC DNA]</scope>
    <source>
        <strain evidence="9">DSM 29961</strain>
    </source>
</reference>
<evidence type="ECO:0000313" key="9">
    <source>
        <dbReference type="Proteomes" id="UP000219452"/>
    </source>
</evidence>
<feature type="domain" description="SusD-like N-terminal" evidence="7">
    <location>
        <begin position="107"/>
        <end position="234"/>
    </location>
</feature>
<evidence type="ECO:0000313" key="8">
    <source>
        <dbReference type="EMBL" id="SOD82452.1"/>
    </source>
</evidence>
<evidence type="ECO:0000256" key="5">
    <source>
        <dbReference type="ARBA" id="ARBA00023237"/>
    </source>
</evidence>
<keyword evidence="4" id="KW-0472">Membrane</keyword>
<evidence type="ECO:0000256" key="4">
    <source>
        <dbReference type="ARBA" id="ARBA00023136"/>
    </source>
</evidence>
<dbReference type="InterPro" id="IPR011990">
    <property type="entry name" value="TPR-like_helical_dom_sf"/>
</dbReference>
<dbReference type="Proteomes" id="UP000219452">
    <property type="component" value="Unassembled WGS sequence"/>
</dbReference>
<dbReference type="SUPFAM" id="SSF48452">
    <property type="entry name" value="TPR-like"/>
    <property type="match status" value="1"/>
</dbReference>
<dbReference type="AlphaFoldDB" id="A0A286FGW4"/>
<evidence type="ECO:0000256" key="2">
    <source>
        <dbReference type="ARBA" id="ARBA00006275"/>
    </source>
</evidence>
<comment type="subcellular location">
    <subcellularLocation>
        <location evidence="1">Cell outer membrane</location>
    </subcellularLocation>
</comment>
<gene>
    <name evidence="8" type="ORF">SAMN06269250_2144</name>
</gene>
<dbReference type="InterPro" id="IPR033985">
    <property type="entry name" value="SusD-like_N"/>
</dbReference>
<keyword evidence="9" id="KW-1185">Reference proteome</keyword>
<proteinExistence type="inferred from homology"/>
<evidence type="ECO:0000259" key="7">
    <source>
        <dbReference type="Pfam" id="PF14322"/>
    </source>
</evidence>
<evidence type="ECO:0000259" key="6">
    <source>
        <dbReference type="Pfam" id="PF07980"/>
    </source>
</evidence>
<protein>
    <submittedName>
        <fullName evidence="8">Starch-binding associating with outer membrane</fullName>
    </submittedName>
</protein>
<dbReference type="OrthoDB" id="9792139at2"/>
<feature type="domain" description="RagB/SusD" evidence="6">
    <location>
        <begin position="285"/>
        <end position="593"/>
    </location>
</feature>
<dbReference type="GO" id="GO:0009279">
    <property type="term" value="C:cell outer membrane"/>
    <property type="evidence" value="ECO:0007669"/>
    <property type="project" value="UniProtKB-SubCell"/>
</dbReference>
<dbReference type="EMBL" id="OCNH01000001">
    <property type="protein sequence ID" value="SOD82452.1"/>
    <property type="molecule type" value="Genomic_DNA"/>
</dbReference>
<evidence type="ECO:0000256" key="3">
    <source>
        <dbReference type="ARBA" id="ARBA00022729"/>
    </source>
</evidence>
<name>A0A286FGW4_9BACT</name>
<evidence type="ECO:0000256" key="1">
    <source>
        <dbReference type="ARBA" id="ARBA00004442"/>
    </source>
</evidence>